<dbReference type="Gene3D" id="3.40.1280.10">
    <property type="match status" value="1"/>
</dbReference>
<dbReference type="InterPro" id="IPR029028">
    <property type="entry name" value="Alpha/beta_knot_MTases"/>
</dbReference>
<dbReference type="AlphaFoldDB" id="A0A2K8NRI2"/>
<comment type="catalytic activity">
    <reaction evidence="6">
        <text>5-carboxymethylaminomethyluridine(34) in tRNA(Leu) + S-adenosyl-L-methionine = 5-carboxymethylaminomethyl-2'-O-methyluridine(34) in tRNA(Leu) + S-adenosyl-L-homocysteine + H(+)</text>
        <dbReference type="Rhea" id="RHEA:43088"/>
        <dbReference type="Rhea" id="RHEA-COMP:10333"/>
        <dbReference type="Rhea" id="RHEA-COMP:10334"/>
        <dbReference type="ChEBI" id="CHEBI:15378"/>
        <dbReference type="ChEBI" id="CHEBI:57856"/>
        <dbReference type="ChEBI" id="CHEBI:59789"/>
        <dbReference type="ChEBI" id="CHEBI:74508"/>
        <dbReference type="ChEBI" id="CHEBI:74511"/>
        <dbReference type="EC" id="2.1.1.207"/>
    </reaction>
</comment>
<dbReference type="SUPFAM" id="SSF75217">
    <property type="entry name" value="alpha/beta knot"/>
    <property type="match status" value="1"/>
</dbReference>
<evidence type="ECO:0000256" key="5">
    <source>
        <dbReference type="ARBA" id="ARBA00022694"/>
    </source>
</evidence>
<evidence type="ECO:0000256" key="2">
    <source>
        <dbReference type="ARBA" id="ARBA00022603"/>
    </source>
</evidence>
<dbReference type="KEGG" id="efr:EFREU_v1c04390"/>
<keyword evidence="1 6" id="KW-0963">Cytoplasm</keyword>
<dbReference type="GO" id="GO:0141102">
    <property type="term" value="F:tRNA (5-carboxymethylaminomethyluridine(34)-2'-O)-methyltransferase activity"/>
    <property type="evidence" value="ECO:0007669"/>
    <property type="project" value="RHEA"/>
</dbReference>
<feature type="binding site" evidence="6">
    <location>
        <position position="81"/>
    </location>
    <ligand>
        <name>S-adenosyl-L-methionine</name>
        <dbReference type="ChEBI" id="CHEBI:59789"/>
    </ligand>
</feature>
<dbReference type="InterPro" id="IPR001537">
    <property type="entry name" value="SpoU_MeTrfase"/>
</dbReference>
<protein>
    <recommendedName>
        <fullName evidence="6">Putative tRNA (cytidine(34)-2'-O)-methyltransferase</fullName>
        <ecNumber evidence="6">2.1.1.207</ecNumber>
    </recommendedName>
    <alternativeName>
        <fullName evidence="6">tRNA (cytidine/uridine-2'-O-)-methyltransferase</fullName>
    </alternativeName>
</protein>
<organism evidence="7 8">
    <name type="scientific">Entomoplasma freundtii</name>
    <dbReference type="NCBI Taxonomy" id="74700"/>
    <lineage>
        <taxon>Bacteria</taxon>
        <taxon>Bacillati</taxon>
        <taxon>Mycoplasmatota</taxon>
        <taxon>Mollicutes</taxon>
        <taxon>Entomoplasmatales</taxon>
        <taxon>Entomoplasmataceae</taxon>
        <taxon>Entomoplasma</taxon>
    </lineage>
</organism>
<dbReference type="GO" id="GO:0141098">
    <property type="term" value="F:tRNA (cytidine(34)-2'-O)-methyltransferase activity"/>
    <property type="evidence" value="ECO:0007669"/>
    <property type="project" value="RHEA"/>
</dbReference>
<evidence type="ECO:0000256" key="4">
    <source>
        <dbReference type="ARBA" id="ARBA00022691"/>
    </source>
</evidence>
<comment type="subcellular location">
    <subcellularLocation>
        <location evidence="6">Cytoplasm</location>
    </subcellularLocation>
</comment>
<name>A0A2K8NRI2_9MOLU</name>
<keyword evidence="8" id="KW-1185">Reference proteome</keyword>
<dbReference type="GO" id="GO:0002130">
    <property type="term" value="P:wobble position ribose methylation"/>
    <property type="evidence" value="ECO:0007669"/>
    <property type="project" value="TreeGrafter"/>
</dbReference>
<dbReference type="HAMAP" id="MF_01885">
    <property type="entry name" value="tRNA_methyltr_TrmL"/>
    <property type="match status" value="1"/>
</dbReference>
<accession>A0A2K8NRI2</accession>
<dbReference type="Pfam" id="PF00588">
    <property type="entry name" value="SpoU_methylase"/>
    <property type="match status" value="1"/>
</dbReference>
<gene>
    <name evidence="7" type="primary">cspR</name>
    <name evidence="7" type="ORF">EFREU_v1c04390</name>
</gene>
<proteinExistence type="inferred from homology"/>
<dbReference type="CDD" id="cd18094">
    <property type="entry name" value="SpoU-like_TrmL"/>
    <property type="match status" value="1"/>
</dbReference>
<evidence type="ECO:0000256" key="3">
    <source>
        <dbReference type="ARBA" id="ARBA00022679"/>
    </source>
</evidence>
<dbReference type="GO" id="GO:0005737">
    <property type="term" value="C:cytoplasm"/>
    <property type="evidence" value="ECO:0007669"/>
    <property type="project" value="UniProtKB-SubCell"/>
</dbReference>
<keyword evidence="2 6" id="KW-0489">Methyltransferase</keyword>
<feature type="binding site" evidence="6">
    <location>
        <position position="135"/>
    </location>
    <ligand>
        <name>S-adenosyl-L-methionine</name>
        <dbReference type="ChEBI" id="CHEBI:59789"/>
    </ligand>
</feature>
<feature type="binding site" evidence="6">
    <location>
        <position position="127"/>
    </location>
    <ligand>
        <name>S-adenosyl-L-methionine</name>
        <dbReference type="ChEBI" id="CHEBI:59789"/>
    </ligand>
</feature>
<comment type="similarity">
    <text evidence="6">Belongs to the class IV-like SAM-binding methyltransferase superfamily. RNA methyltransferase TrmH family. TrmL subfamily.</text>
</comment>
<evidence type="ECO:0000313" key="7">
    <source>
        <dbReference type="EMBL" id="ATZ16465.1"/>
    </source>
</evidence>
<comment type="function">
    <text evidence="6">Could methylate the ribose at the nucleotide 34 wobble position in tRNA.</text>
</comment>
<dbReference type="EMBL" id="CP024962">
    <property type="protein sequence ID" value="ATZ16465.1"/>
    <property type="molecule type" value="Genomic_DNA"/>
</dbReference>
<reference evidence="7 8" key="1">
    <citation type="submission" date="2017-11" db="EMBL/GenBank/DDBJ databases">
        <title>Genome sequence of Entomoplasma freundtii BARC 318 (ATCC 51999).</title>
        <authorList>
            <person name="Lo W.-S."/>
            <person name="Gasparich G.E."/>
            <person name="Kuo C.-H."/>
        </authorList>
    </citation>
    <scope>NUCLEOTIDE SEQUENCE [LARGE SCALE GENOMIC DNA]</scope>
    <source>
        <strain evidence="7 8">BARC 318</strain>
    </source>
</reference>
<keyword evidence="3 6" id="KW-0808">Transferase</keyword>
<comment type="catalytic activity">
    <reaction evidence="6">
        <text>cytidine(34) in tRNA + S-adenosyl-L-methionine = 2'-O-methylcytidine(34) in tRNA + S-adenosyl-L-homocysteine + H(+)</text>
        <dbReference type="Rhea" id="RHEA:43084"/>
        <dbReference type="Rhea" id="RHEA-COMP:10331"/>
        <dbReference type="Rhea" id="RHEA-COMP:10332"/>
        <dbReference type="ChEBI" id="CHEBI:15378"/>
        <dbReference type="ChEBI" id="CHEBI:57856"/>
        <dbReference type="ChEBI" id="CHEBI:59789"/>
        <dbReference type="ChEBI" id="CHEBI:74495"/>
        <dbReference type="ChEBI" id="CHEBI:82748"/>
        <dbReference type="EC" id="2.1.1.207"/>
    </reaction>
</comment>
<dbReference type="InterPro" id="IPR016914">
    <property type="entry name" value="TrmL"/>
</dbReference>
<dbReference type="GO" id="GO:0003723">
    <property type="term" value="F:RNA binding"/>
    <property type="evidence" value="ECO:0007669"/>
    <property type="project" value="InterPro"/>
</dbReference>
<dbReference type="RefSeq" id="WP_100609460.1">
    <property type="nucleotide sequence ID" value="NZ_CP024962.1"/>
</dbReference>
<keyword evidence="4 6" id="KW-0949">S-adenosyl-L-methionine</keyword>
<dbReference type="PIRSF" id="PIRSF029256">
    <property type="entry name" value="SpoU_TrmH_prd"/>
    <property type="match status" value="1"/>
</dbReference>
<evidence type="ECO:0000256" key="6">
    <source>
        <dbReference type="HAMAP-Rule" id="MF_01885"/>
    </source>
</evidence>
<evidence type="ECO:0000256" key="1">
    <source>
        <dbReference type="ARBA" id="ARBA00022490"/>
    </source>
</evidence>
<dbReference type="InterPro" id="IPR029026">
    <property type="entry name" value="tRNA_m1G_MTases_N"/>
</dbReference>
<sequence length="177" mass="20514">MTRKINIVLYEPEIAQNVGAVMRTAVAIDARLHLIEPFGFPYDDRHLARPSANEYKKVDVVLYDDWADFEAKHPHTPLFCLSRYGKKPISDFNFSKINEEVYLLFGRESTGIPKNILRTHFETTFRLPMVPEARSLNLANTVGISAYEVLRQWDYLNLSKVEVQKGENYLFDEEVSE</sequence>
<evidence type="ECO:0000313" key="8">
    <source>
        <dbReference type="Proteomes" id="UP000232222"/>
    </source>
</evidence>
<dbReference type="Proteomes" id="UP000232222">
    <property type="component" value="Chromosome"/>
</dbReference>
<feature type="binding site" evidence="6">
    <location>
        <position position="106"/>
    </location>
    <ligand>
        <name>S-adenosyl-L-methionine</name>
        <dbReference type="ChEBI" id="CHEBI:59789"/>
    </ligand>
</feature>
<dbReference type="PANTHER" id="PTHR42971:SF1">
    <property type="entry name" value="TRNA (CYTIDINE(34)-2'-O)-METHYLTRANSFERASE"/>
    <property type="match status" value="1"/>
</dbReference>
<dbReference type="EC" id="2.1.1.207" evidence="6"/>
<dbReference type="OrthoDB" id="9789043at2"/>
<dbReference type="PANTHER" id="PTHR42971">
    <property type="entry name" value="TRNA (CYTIDINE(34)-2'-O)-METHYLTRANSFERASE"/>
    <property type="match status" value="1"/>
</dbReference>
<keyword evidence="5 6" id="KW-0819">tRNA processing</keyword>